<feature type="region of interest" description="Disordered" evidence="1">
    <location>
        <begin position="30"/>
        <end position="55"/>
    </location>
</feature>
<dbReference type="EMBL" id="JBHSMT010000013">
    <property type="protein sequence ID" value="MFC5473859.1"/>
    <property type="molecule type" value="Genomic_DNA"/>
</dbReference>
<protein>
    <recommendedName>
        <fullName evidence="5">Lipoprotein</fullName>
    </recommendedName>
</protein>
<feature type="chain" id="PRO_5046792481" description="Lipoprotein" evidence="2">
    <location>
        <begin position="20"/>
        <end position="55"/>
    </location>
</feature>
<feature type="compositionally biased region" description="Low complexity" evidence="1">
    <location>
        <begin position="30"/>
        <end position="49"/>
    </location>
</feature>
<evidence type="ECO:0008006" key="5">
    <source>
        <dbReference type="Google" id="ProtNLM"/>
    </source>
</evidence>
<dbReference type="PROSITE" id="PS51257">
    <property type="entry name" value="PROKAR_LIPOPROTEIN"/>
    <property type="match status" value="1"/>
</dbReference>
<accession>A0ABW0M7T2</accession>
<gene>
    <name evidence="3" type="ORF">ACFPM8_07790</name>
</gene>
<evidence type="ECO:0000313" key="4">
    <source>
        <dbReference type="Proteomes" id="UP001596045"/>
    </source>
</evidence>
<organism evidence="3 4">
    <name type="scientific">Paraherbaspirillum soli</name>
    <dbReference type="NCBI Taxonomy" id="631222"/>
    <lineage>
        <taxon>Bacteria</taxon>
        <taxon>Pseudomonadati</taxon>
        <taxon>Pseudomonadota</taxon>
        <taxon>Betaproteobacteria</taxon>
        <taxon>Burkholderiales</taxon>
        <taxon>Oxalobacteraceae</taxon>
        <taxon>Paraherbaspirillum</taxon>
    </lineage>
</organism>
<reference evidence="4" key="1">
    <citation type="journal article" date="2019" name="Int. J. Syst. Evol. Microbiol.">
        <title>The Global Catalogue of Microorganisms (GCM) 10K type strain sequencing project: providing services to taxonomists for standard genome sequencing and annotation.</title>
        <authorList>
            <consortium name="The Broad Institute Genomics Platform"/>
            <consortium name="The Broad Institute Genome Sequencing Center for Infectious Disease"/>
            <person name="Wu L."/>
            <person name="Ma J."/>
        </authorList>
    </citation>
    <scope>NUCLEOTIDE SEQUENCE [LARGE SCALE GENOMIC DNA]</scope>
    <source>
        <strain evidence="4">JCM 17066</strain>
    </source>
</reference>
<evidence type="ECO:0000256" key="2">
    <source>
        <dbReference type="SAM" id="SignalP"/>
    </source>
</evidence>
<proteinExistence type="predicted"/>
<comment type="caution">
    <text evidence="3">The sequence shown here is derived from an EMBL/GenBank/DDBJ whole genome shotgun (WGS) entry which is preliminary data.</text>
</comment>
<feature type="signal peptide" evidence="2">
    <location>
        <begin position="1"/>
        <end position="19"/>
    </location>
</feature>
<name>A0ABW0M7T2_9BURK</name>
<dbReference type="RefSeq" id="WP_378996758.1">
    <property type="nucleotide sequence ID" value="NZ_JBHSMT010000013.1"/>
</dbReference>
<evidence type="ECO:0000313" key="3">
    <source>
        <dbReference type="EMBL" id="MFC5473859.1"/>
    </source>
</evidence>
<keyword evidence="4" id="KW-1185">Reference proteome</keyword>
<keyword evidence="2" id="KW-0732">Signal</keyword>
<dbReference type="Proteomes" id="UP001596045">
    <property type="component" value="Unassembled WGS sequence"/>
</dbReference>
<evidence type="ECO:0000256" key="1">
    <source>
        <dbReference type="SAM" id="MobiDB-lite"/>
    </source>
</evidence>
<sequence length="55" mass="5741">MIRQKILASAVILFIGLLAACQRKDAPMPEVAKPAAPAAQVPPTANTPASTDEKK</sequence>